<evidence type="ECO:0000256" key="1">
    <source>
        <dbReference type="SAM" id="MobiDB-lite"/>
    </source>
</evidence>
<keyword evidence="3" id="KW-1185">Reference proteome</keyword>
<sequence>MQSRPLAYGKEKEHDDCGDAETHDPGGIPFPGPPGPGREADDHVMVGVPPRQVVSRDSRGPTG</sequence>
<dbReference type="AlphaFoldDB" id="A0A918BRJ5"/>
<feature type="region of interest" description="Disordered" evidence="1">
    <location>
        <begin position="1"/>
        <end position="63"/>
    </location>
</feature>
<dbReference type="Proteomes" id="UP000620156">
    <property type="component" value="Unassembled WGS sequence"/>
</dbReference>
<reference evidence="2" key="1">
    <citation type="journal article" date="2014" name="Int. J. Syst. Evol. Microbiol.">
        <title>Complete genome sequence of Corynebacterium casei LMG S-19264T (=DSM 44701T), isolated from a smear-ripened cheese.</title>
        <authorList>
            <consortium name="US DOE Joint Genome Institute (JGI-PGF)"/>
            <person name="Walter F."/>
            <person name="Albersmeier A."/>
            <person name="Kalinowski J."/>
            <person name="Ruckert C."/>
        </authorList>
    </citation>
    <scope>NUCLEOTIDE SEQUENCE</scope>
    <source>
        <strain evidence="2">JCM 3131</strain>
    </source>
</reference>
<dbReference type="EMBL" id="BMQK01000020">
    <property type="protein sequence ID" value="GGQ83103.1"/>
    <property type="molecule type" value="Genomic_DNA"/>
</dbReference>
<evidence type="ECO:0000313" key="3">
    <source>
        <dbReference type="Proteomes" id="UP000620156"/>
    </source>
</evidence>
<name>A0A918BRJ5_9ACTN</name>
<feature type="compositionally biased region" description="Basic and acidic residues" evidence="1">
    <location>
        <begin position="9"/>
        <end position="24"/>
    </location>
</feature>
<feature type="compositionally biased region" description="Basic and acidic residues" evidence="1">
    <location>
        <begin position="54"/>
        <end position="63"/>
    </location>
</feature>
<protein>
    <submittedName>
        <fullName evidence="2">Uncharacterized protein</fullName>
    </submittedName>
</protein>
<accession>A0A918BRJ5</accession>
<comment type="caution">
    <text evidence="2">The sequence shown here is derived from an EMBL/GenBank/DDBJ whole genome shotgun (WGS) entry which is preliminary data.</text>
</comment>
<reference evidence="2" key="2">
    <citation type="submission" date="2020-09" db="EMBL/GenBank/DDBJ databases">
        <authorList>
            <person name="Sun Q."/>
            <person name="Ohkuma M."/>
        </authorList>
    </citation>
    <scope>NUCLEOTIDE SEQUENCE</scope>
    <source>
        <strain evidence="2">JCM 3131</strain>
    </source>
</reference>
<evidence type="ECO:0000313" key="2">
    <source>
        <dbReference type="EMBL" id="GGQ83103.1"/>
    </source>
</evidence>
<gene>
    <name evidence="2" type="ORF">GCM10010145_60980</name>
</gene>
<organism evidence="2 3">
    <name type="scientific">Streptomyces ruber</name>
    <dbReference type="NCBI Taxonomy" id="83378"/>
    <lineage>
        <taxon>Bacteria</taxon>
        <taxon>Bacillati</taxon>
        <taxon>Actinomycetota</taxon>
        <taxon>Actinomycetes</taxon>
        <taxon>Kitasatosporales</taxon>
        <taxon>Streptomycetaceae</taxon>
        <taxon>Streptomyces</taxon>
    </lineage>
</organism>
<proteinExistence type="predicted"/>